<evidence type="ECO:0000313" key="8">
    <source>
        <dbReference type="Proteomes" id="UP000064893"/>
    </source>
</evidence>
<dbReference type="EMBL" id="CP013118">
    <property type="protein sequence ID" value="ALO16491.1"/>
    <property type="molecule type" value="Genomic_DNA"/>
</dbReference>
<dbReference type="SUPFAM" id="SSF53300">
    <property type="entry name" value="vWA-like"/>
    <property type="match status" value="1"/>
</dbReference>
<sequence length="332" mass="37120">MSLNGYTFANPEYLYLLLLLIPMAVWYIFRHKKQNASIRVSSLGAFKQPYNRVKEWARHSLPVLRLITVVAVILVIARPQSTNNWEKQTTEGIDIVMALDVSSSMLARDLRPDRLDAAKDVATQFINGRPNDRIGLTIFSGQAFTQCPLTTDHATLLNLFKDVKSGMIEDGTAIGLGLATSINRLRESNADSKVIILLTDGVNNRGEIDPVTAAELANTFGIRVYTIGVGSRGTAPYPVQTPFGTQYKQMEVEIDEATLQEMAQMTDGKYFRATSNSALKQIYDQIDQMEKTRIETKSFAKKQEEYIWFAIIAAIALLTEAVLRATIFRTMP</sequence>
<dbReference type="PANTHER" id="PTHR22550:SF5">
    <property type="entry name" value="LEUCINE ZIPPER PROTEIN 4"/>
    <property type="match status" value="1"/>
</dbReference>
<dbReference type="RefSeq" id="WP_057953856.1">
    <property type="nucleotide sequence ID" value="NZ_CP013118.1"/>
</dbReference>
<protein>
    <submittedName>
        <fullName evidence="7">VWFA-related Acidobacterial domain protein</fullName>
    </submittedName>
</protein>
<dbReference type="STRING" id="1307839.L21SP5_02871"/>
<keyword evidence="3 5" id="KW-1133">Transmembrane helix</keyword>
<dbReference type="InterPro" id="IPR033881">
    <property type="entry name" value="vWA_BatA_type"/>
</dbReference>
<dbReference type="InterPro" id="IPR050768">
    <property type="entry name" value="UPF0353/GerABKA_families"/>
</dbReference>
<evidence type="ECO:0000256" key="5">
    <source>
        <dbReference type="SAM" id="Phobius"/>
    </source>
</evidence>
<feature type="transmembrane region" description="Helical" evidence="5">
    <location>
        <begin position="306"/>
        <end position="327"/>
    </location>
</feature>
<evidence type="ECO:0000256" key="4">
    <source>
        <dbReference type="ARBA" id="ARBA00023136"/>
    </source>
</evidence>
<keyword evidence="2 5" id="KW-0812">Transmembrane</keyword>
<dbReference type="AlphaFoldDB" id="A0A0S2I2R4"/>
<feature type="domain" description="VWFA" evidence="6">
    <location>
        <begin position="94"/>
        <end position="286"/>
    </location>
</feature>
<dbReference type="PANTHER" id="PTHR22550">
    <property type="entry name" value="SPORE GERMINATION PROTEIN"/>
    <property type="match status" value="1"/>
</dbReference>
<dbReference type="OrthoDB" id="6206554at2"/>
<proteinExistence type="predicted"/>
<evidence type="ECO:0000313" key="7">
    <source>
        <dbReference type="EMBL" id="ALO16491.1"/>
    </source>
</evidence>
<dbReference type="Pfam" id="PF07584">
    <property type="entry name" value="BatA"/>
    <property type="match status" value="1"/>
</dbReference>
<dbReference type="SMART" id="SM00327">
    <property type="entry name" value="VWA"/>
    <property type="match status" value="1"/>
</dbReference>
<dbReference type="Gene3D" id="3.40.50.410">
    <property type="entry name" value="von Willebrand factor, type A domain"/>
    <property type="match status" value="1"/>
</dbReference>
<dbReference type="Pfam" id="PF00092">
    <property type="entry name" value="VWA"/>
    <property type="match status" value="1"/>
</dbReference>
<dbReference type="InterPro" id="IPR024163">
    <property type="entry name" value="Aerotolerance_reg_N"/>
</dbReference>
<name>A0A0S2I2R4_9BACT</name>
<feature type="transmembrane region" description="Helical" evidence="5">
    <location>
        <begin position="12"/>
        <end position="29"/>
    </location>
</feature>
<gene>
    <name evidence="7" type="ORF">L21SP5_02871</name>
</gene>
<keyword evidence="8" id="KW-1185">Reference proteome</keyword>
<dbReference type="CDD" id="cd01467">
    <property type="entry name" value="vWA_BatA_type"/>
    <property type="match status" value="1"/>
</dbReference>
<keyword evidence="4 5" id="KW-0472">Membrane</keyword>
<dbReference type="PATRIC" id="fig|1307839.3.peg.3016"/>
<dbReference type="PROSITE" id="PS50234">
    <property type="entry name" value="VWFA"/>
    <property type="match status" value="1"/>
</dbReference>
<dbReference type="InterPro" id="IPR002035">
    <property type="entry name" value="VWF_A"/>
</dbReference>
<evidence type="ECO:0000256" key="1">
    <source>
        <dbReference type="ARBA" id="ARBA00022475"/>
    </source>
</evidence>
<reference evidence="7 8" key="1">
    <citation type="submission" date="2015-11" db="EMBL/GenBank/DDBJ databases">
        <title>Description and complete genome sequence of a novel strain predominating in hypersaline microbial mats and representing a new family of the Bacteriodetes phylum.</title>
        <authorList>
            <person name="Spring S."/>
            <person name="Bunk B."/>
            <person name="Sproer C."/>
            <person name="Klenk H.-P."/>
        </authorList>
    </citation>
    <scope>NUCLEOTIDE SEQUENCE [LARGE SCALE GENOMIC DNA]</scope>
    <source>
        <strain evidence="7 8">L21-Spi-D4</strain>
    </source>
</reference>
<dbReference type="InterPro" id="IPR036465">
    <property type="entry name" value="vWFA_dom_sf"/>
</dbReference>
<accession>A0A0S2I2R4</accession>
<keyword evidence="1" id="KW-1003">Cell membrane</keyword>
<organism evidence="7 8">
    <name type="scientific">Salinivirga cyanobacteriivorans</name>
    <dbReference type="NCBI Taxonomy" id="1307839"/>
    <lineage>
        <taxon>Bacteria</taxon>
        <taxon>Pseudomonadati</taxon>
        <taxon>Bacteroidota</taxon>
        <taxon>Bacteroidia</taxon>
        <taxon>Bacteroidales</taxon>
        <taxon>Salinivirgaceae</taxon>
        <taxon>Salinivirga</taxon>
    </lineage>
</organism>
<evidence type="ECO:0000256" key="2">
    <source>
        <dbReference type="ARBA" id="ARBA00022692"/>
    </source>
</evidence>
<dbReference type="KEGG" id="blq:L21SP5_02871"/>
<evidence type="ECO:0000259" key="6">
    <source>
        <dbReference type="PROSITE" id="PS50234"/>
    </source>
</evidence>
<dbReference type="Proteomes" id="UP000064893">
    <property type="component" value="Chromosome"/>
</dbReference>
<evidence type="ECO:0000256" key="3">
    <source>
        <dbReference type="ARBA" id="ARBA00022989"/>
    </source>
</evidence>